<feature type="compositionally biased region" description="Polar residues" evidence="14">
    <location>
        <begin position="1"/>
        <end position="13"/>
    </location>
</feature>
<dbReference type="PROSITE" id="PS00764">
    <property type="entry name" value="ENDONUCLEASE_III_1"/>
    <property type="match status" value="1"/>
</dbReference>
<sequence length="330" mass="35914">MTDSVHLSSQQGPGTADRGTASDEAAISAYRALARWWGSNARDFPWRFGKTTPWGILVSEVMSQQTPMSRVLPYWEKWMGMWPDPQAVSEASTAEIISAWGHLGYPRRALRLQECARTLVRDCGGRLPASYDGLRALPGIGDYTASAVLSFAFGIRIPVIDTNIRRVLVRVFDGAESTGGAAGAHDRELAAKVLPAGSRQSVVWNQSVMELGAVVCTAKKPRCAVCPLNSLCRFYASGLPGLGQKPTRPRQKFRGTNRYVRGLVLKALRQAEAETGPGTAAGTQRRSRSVPYSELNSLWNDTVQLDGCIASLDEDGLIVINKDHSVSLPR</sequence>
<dbReference type="EMBL" id="AGZS01000006">
    <property type="protein sequence ID" value="EJD64536.1"/>
    <property type="molecule type" value="Genomic_DNA"/>
</dbReference>
<keyword evidence="12" id="KW-0234">DNA repair</keyword>
<dbReference type="HOGENOM" id="CLU_012862_2_0_11"/>
<keyword evidence="6" id="KW-0004">4Fe-4S</keyword>
<evidence type="ECO:0000256" key="5">
    <source>
        <dbReference type="ARBA" id="ARBA00022023"/>
    </source>
</evidence>
<dbReference type="Gene3D" id="1.10.340.30">
    <property type="entry name" value="Hypothetical protein, domain 2"/>
    <property type="match status" value="1"/>
</dbReference>
<dbReference type="RefSeq" id="WP_007148095.1">
    <property type="nucleotide sequence ID" value="NZ_AKCI01000001.1"/>
</dbReference>
<dbReference type="EC" id="3.2.2.31" evidence="4"/>
<dbReference type="GO" id="GO:0000701">
    <property type="term" value="F:purine-specific mismatch base pair DNA N-glycosylase activity"/>
    <property type="evidence" value="ECO:0007669"/>
    <property type="project" value="UniProtKB-EC"/>
</dbReference>
<dbReference type="InterPro" id="IPR011257">
    <property type="entry name" value="DNA_glycosylase"/>
</dbReference>
<dbReference type="STRING" id="857290.HMPREF9156_01031"/>
<dbReference type="SUPFAM" id="SSF48150">
    <property type="entry name" value="DNA-glycosylase"/>
    <property type="match status" value="1"/>
</dbReference>
<keyword evidence="8" id="KW-0227">DNA damage</keyword>
<evidence type="ECO:0000256" key="11">
    <source>
        <dbReference type="ARBA" id="ARBA00023014"/>
    </source>
</evidence>
<evidence type="ECO:0000256" key="2">
    <source>
        <dbReference type="ARBA" id="ARBA00001966"/>
    </source>
</evidence>
<dbReference type="SMART" id="SM00525">
    <property type="entry name" value="FES"/>
    <property type="match status" value="1"/>
</dbReference>
<dbReference type="eggNOG" id="COG1194">
    <property type="taxonomic scope" value="Bacteria"/>
</dbReference>
<keyword evidence="7" id="KW-0479">Metal-binding</keyword>
<dbReference type="GO" id="GO:0046872">
    <property type="term" value="F:metal ion binding"/>
    <property type="evidence" value="ECO:0007669"/>
    <property type="project" value="UniProtKB-KW"/>
</dbReference>
<evidence type="ECO:0000256" key="4">
    <source>
        <dbReference type="ARBA" id="ARBA00012045"/>
    </source>
</evidence>
<dbReference type="InterPro" id="IPR004036">
    <property type="entry name" value="Endonuclease-III-like_CS2"/>
</dbReference>
<dbReference type="Gene3D" id="1.10.1670.10">
    <property type="entry name" value="Helix-hairpin-Helix base-excision DNA repair enzymes (C-terminal)"/>
    <property type="match status" value="1"/>
</dbReference>
<feature type="domain" description="HhH-GPD" evidence="15">
    <location>
        <begin position="62"/>
        <end position="214"/>
    </location>
</feature>
<keyword evidence="11" id="KW-0411">Iron-sulfur</keyword>
<protein>
    <recommendedName>
        <fullName evidence="5">Adenine DNA glycosylase</fullName>
        <ecNumber evidence="4">3.2.2.31</ecNumber>
    </recommendedName>
</protein>
<gene>
    <name evidence="16" type="ORF">HMPREF9156_01031</name>
</gene>
<evidence type="ECO:0000256" key="8">
    <source>
        <dbReference type="ARBA" id="ARBA00022763"/>
    </source>
</evidence>
<evidence type="ECO:0000256" key="1">
    <source>
        <dbReference type="ARBA" id="ARBA00000843"/>
    </source>
</evidence>
<dbReference type="AlphaFoldDB" id="J0WZJ9"/>
<dbReference type="InterPro" id="IPR003651">
    <property type="entry name" value="Endonuclease3_FeS-loop_motif"/>
</dbReference>
<evidence type="ECO:0000256" key="14">
    <source>
        <dbReference type="SAM" id="MobiDB-lite"/>
    </source>
</evidence>
<keyword evidence="10" id="KW-0408">Iron</keyword>
<reference evidence="16 17" key="1">
    <citation type="submission" date="2012-01" db="EMBL/GenBank/DDBJ databases">
        <title>The Genome Sequence of Scardovia wiggsiae F0424.</title>
        <authorList>
            <consortium name="The Broad Institute Genome Sequencing Platform"/>
            <person name="Earl A."/>
            <person name="Ward D."/>
            <person name="Feldgarden M."/>
            <person name="Gevers D."/>
            <person name="Izard J."/>
            <person name="Ganesan A."/>
            <person name="Baranova O.V."/>
            <person name="Blanton J.M."/>
            <person name="Tanner A.C."/>
            <person name="Mathney J."/>
            <person name="Dewhirst F.E."/>
            <person name="Young S.K."/>
            <person name="Zeng Q."/>
            <person name="Gargeya S."/>
            <person name="Fitzgerald M."/>
            <person name="Haas B."/>
            <person name="Abouelleil A."/>
            <person name="Alvarado L."/>
            <person name="Arachchi H.M."/>
            <person name="Berlin A."/>
            <person name="Chapman S.B."/>
            <person name="Gearin G."/>
            <person name="Goldberg J."/>
            <person name="Griggs A."/>
            <person name="Gujja S."/>
            <person name="Hansen M."/>
            <person name="Heiman D."/>
            <person name="Howarth C."/>
            <person name="Larimer J."/>
            <person name="Lui A."/>
            <person name="MacDonald P.J.P."/>
            <person name="McCowen C."/>
            <person name="Montmayeur A."/>
            <person name="Murphy C."/>
            <person name="Neiman D."/>
            <person name="Pearson M."/>
            <person name="Priest M."/>
            <person name="Roberts A."/>
            <person name="Saif S."/>
            <person name="Shea T."/>
            <person name="Sisk P."/>
            <person name="Stolte C."/>
            <person name="Sykes S."/>
            <person name="Wortman J."/>
            <person name="Nusbaum C."/>
            <person name="Birren B."/>
        </authorList>
    </citation>
    <scope>NUCLEOTIDE SEQUENCE [LARGE SCALE GENOMIC DNA]</scope>
    <source>
        <strain evidence="16 17">F0424</strain>
    </source>
</reference>
<name>J0WZJ9_9BIFI</name>
<dbReference type="GO" id="GO:0032357">
    <property type="term" value="F:oxidized purine DNA binding"/>
    <property type="evidence" value="ECO:0007669"/>
    <property type="project" value="TreeGrafter"/>
</dbReference>
<dbReference type="GO" id="GO:0035485">
    <property type="term" value="F:adenine/guanine mispair binding"/>
    <property type="evidence" value="ECO:0007669"/>
    <property type="project" value="TreeGrafter"/>
</dbReference>
<feature type="region of interest" description="Disordered" evidence="14">
    <location>
        <begin position="1"/>
        <end position="21"/>
    </location>
</feature>
<dbReference type="GO" id="GO:0034039">
    <property type="term" value="F:8-oxo-7,8-dihydroguanine DNA N-glycosylase activity"/>
    <property type="evidence" value="ECO:0007669"/>
    <property type="project" value="TreeGrafter"/>
</dbReference>
<keyword evidence="17" id="KW-1185">Reference proteome</keyword>
<dbReference type="PANTHER" id="PTHR42944:SF1">
    <property type="entry name" value="ADENINE DNA GLYCOSYLASE"/>
    <property type="match status" value="1"/>
</dbReference>
<evidence type="ECO:0000256" key="3">
    <source>
        <dbReference type="ARBA" id="ARBA00008343"/>
    </source>
</evidence>
<evidence type="ECO:0000256" key="7">
    <source>
        <dbReference type="ARBA" id="ARBA00022723"/>
    </source>
</evidence>
<dbReference type="InterPro" id="IPR004035">
    <property type="entry name" value="Endouclease-III_FeS-bd_BS"/>
</dbReference>
<evidence type="ECO:0000256" key="13">
    <source>
        <dbReference type="ARBA" id="ARBA00023295"/>
    </source>
</evidence>
<dbReference type="GO" id="GO:0006284">
    <property type="term" value="P:base-excision repair"/>
    <property type="evidence" value="ECO:0007669"/>
    <property type="project" value="InterPro"/>
</dbReference>
<accession>J0WZJ9</accession>
<dbReference type="GO" id="GO:0006298">
    <property type="term" value="P:mismatch repair"/>
    <property type="evidence" value="ECO:0007669"/>
    <property type="project" value="TreeGrafter"/>
</dbReference>
<dbReference type="PANTHER" id="PTHR42944">
    <property type="entry name" value="ADENINE DNA GLYCOSYLASE"/>
    <property type="match status" value="1"/>
</dbReference>
<dbReference type="InterPro" id="IPR003265">
    <property type="entry name" value="HhH-GPD_domain"/>
</dbReference>
<dbReference type="Proteomes" id="UP000006415">
    <property type="component" value="Unassembled WGS sequence"/>
</dbReference>
<dbReference type="SMART" id="SM00478">
    <property type="entry name" value="ENDO3c"/>
    <property type="match status" value="1"/>
</dbReference>
<evidence type="ECO:0000256" key="12">
    <source>
        <dbReference type="ARBA" id="ARBA00023204"/>
    </source>
</evidence>
<dbReference type="Pfam" id="PF10576">
    <property type="entry name" value="EndIII_4Fe-2S"/>
    <property type="match status" value="1"/>
</dbReference>
<dbReference type="InterPro" id="IPR000445">
    <property type="entry name" value="HhH_motif"/>
</dbReference>
<dbReference type="InterPro" id="IPR023170">
    <property type="entry name" value="HhH_base_excis_C"/>
</dbReference>
<comment type="cofactor">
    <cofactor evidence="2">
        <name>[4Fe-4S] cluster</name>
        <dbReference type="ChEBI" id="CHEBI:49883"/>
    </cofactor>
</comment>
<comment type="similarity">
    <text evidence="3">Belongs to the Nth/MutY family.</text>
</comment>
<evidence type="ECO:0000256" key="6">
    <source>
        <dbReference type="ARBA" id="ARBA00022485"/>
    </source>
</evidence>
<evidence type="ECO:0000313" key="16">
    <source>
        <dbReference type="EMBL" id="EJD64536.1"/>
    </source>
</evidence>
<evidence type="ECO:0000313" key="17">
    <source>
        <dbReference type="Proteomes" id="UP000006415"/>
    </source>
</evidence>
<comment type="caution">
    <text evidence="16">The sequence shown here is derived from an EMBL/GenBank/DDBJ whole genome shotgun (WGS) entry which is preliminary data.</text>
</comment>
<dbReference type="InterPro" id="IPR044298">
    <property type="entry name" value="MIG/MutY"/>
</dbReference>
<dbReference type="PROSITE" id="PS01155">
    <property type="entry name" value="ENDONUCLEASE_III_2"/>
    <property type="match status" value="1"/>
</dbReference>
<evidence type="ECO:0000256" key="9">
    <source>
        <dbReference type="ARBA" id="ARBA00022801"/>
    </source>
</evidence>
<proteinExistence type="inferred from homology"/>
<dbReference type="CDD" id="cd00056">
    <property type="entry name" value="ENDO3c"/>
    <property type="match status" value="1"/>
</dbReference>
<comment type="catalytic activity">
    <reaction evidence="1">
        <text>Hydrolyzes free adenine bases from 7,8-dihydro-8-oxoguanine:adenine mismatched double-stranded DNA, leaving an apurinic site.</text>
        <dbReference type="EC" id="3.2.2.31"/>
    </reaction>
</comment>
<keyword evidence="9" id="KW-0378">Hydrolase</keyword>
<evidence type="ECO:0000256" key="10">
    <source>
        <dbReference type="ARBA" id="ARBA00023004"/>
    </source>
</evidence>
<keyword evidence="13" id="KW-0326">Glycosidase</keyword>
<dbReference type="Pfam" id="PF00730">
    <property type="entry name" value="HhH-GPD"/>
    <property type="match status" value="1"/>
</dbReference>
<dbReference type="Pfam" id="PF00633">
    <property type="entry name" value="HHH"/>
    <property type="match status" value="1"/>
</dbReference>
<evidence type="ECO:0000259" key="15">
    <source>
        <dbReference type="SMART" id="SM00478"/>
    </source>
</evidence>
<organism evidence="16 17">
    <name type="scientific">Scardovia wiggsiae F0424</name>
    <dbReference type="NCBI Taxonomy" id="857290"/>
    <lineage>
        <taxon>Bacteria</taxon>
        <taxon>Bacillati</taxon>
        <taxon>Actinomycetota</taxon>
        <taxon>Actinomycetes</taxon>
        <taxon>Bifidobacteriales</taxon>
        <taxon>Bifidobacteriaceae</taxon>
        <taxon>Scardovia</taxon>
    </lineage>
</organism>
<dbReference type="GO" id="GO:0051539">
    <property type="term" value="F:4 iron, 4 sulfur cluster binding"/>
    <property type="evidence" value="ECO:0007669"/>
    <property type="project" value="UniProtKB-KW"/>
</dbReference>